<name>A0A9Q1HA06_HOLLE</name>
<evidence type="ECO:0000313" key="3">
    <source>
        <dbReference type="EMBL" id="KAJ8037948.1"/>
    </source>
</evidence>
<comment type="caution">
    <text evidence="3">The sequence shown here is derived from an EMBL/GenBank/DDBJ whole genome shotgun (WGS) entry which is preliminary data.</text>
</comment>
<dbReference type="AlphaFoldDB" id="A0A9Q1HA06"/>
<dbReference type="InterPro" id="IPR058912">
    <property type="entry name" value="HTH_animal"/>
</dbReference>
<proteinExistence type="predicted"/>
<organism evidence="3 4">
    <name type="scientific">Holothuria leucospilota</name>
    <name type="common">Black long sea cucumber</name>
    <name type="synonym">Mertensiothuria leucospilota</name>
    <dbReference type="NCBI Taxonomy" id="206669"/>
    <lineage>
        <taxon>Eukaryota</taxon>
        <taxon>Metazoa</taxon>
        <taxon>Echinodermata</taxon>
        <taxon>Eleutherozoa</taxon>
        <taxon>Echinozoa</taxon>
        <taxon>Holothuroidea</taxon>
        <taxon>Aspidochirotacea</taxon>
        <taxon>Aspidochirotida</taxon>
        <taxon>Holothuriidae</taxon>
        <taxon>Holothuria</taxon>
    </lineage>
</organism>
<dbReference type="EMBL" id="JAIZAY010000008">
    <property type="protein sequence ID" value="KAJ8037948.1"/>
    <property type="molecule type" value="Genomic_DNA"/>
</dbReference>
<feature type="region of interest" description="Disordered" evidence="1">
    <location>
        <begin position="242"/>
        <end position="261"/>
    </location>
</feature>
<dbReference type="Proteomes" id="UP001152320">
    <property type="component" value="Chromosome 8"/>
</dbReference>
<dbReference type="PANTHER" id="PTHR21301:SF10">
    <property type="entry name" value="REVERSE TRANSCRIPTASE DOMAIN-CONTAINING PROTEIN"/>
    <property type="match status" value="1"/>
</dbReference>
<keyword evidence="4" id="KW-1185">Reference proteome</keyword>
<reference evidence="3" key="1">
    <citation type="submission" date="2021-10" db="EMBL/GenBank/DDBJ databases">
        <title>Tropical sea cucumber genome reveals ecological adaptation and Cuvierian tubules defense mechanism.</title>
        <authorList>
            <person name="Chen T."/>
        </authorList>
    </citation>
    <scope>NUCLEOTIDE SEQUENCE</scope>
    <source>
        <strain evidence="3">Nanhai2018</strain>
        <tissue evidence="3">Muscle</tissue>
    </source>
</reference>
<protein>
    <recommendedName>
        <fullName evidence="2">Helix-turn-helix domain-containing protein</fullName>
    </recommendedName>
</protein>
<evidence type="ECO:0000313" key="4">
    <source>
        <dbReference type="Proteomes" id="UP001152320"/>
    </source>
</evidence>
<dbReference type="Pfam" id="PF26215">
    <property type="entry name" value="HTH_animal"/>
    <property type="match status" value="1"/>
</dbReference>
<accession>A0A9Q1HA06</accession>
<gene>
    <name evidence="3" type="ORF">HOLleu_18899</name>
</gene>
<evidence type="ECO:0000256" key="1">
    <source>
        <dbReference type="SAM" id="MobiDB-lite"/>
    </source>
</evidence>
<sequence>MDPPFEIQTLVKKTLAKLLSQKHLPESAKALLLHCPQISNFYLLPKIHKANNPGPPIVSSRSCPTVLISQYIVGPQNDLERFINIAEMFCPFLKFTHNISNSSVVFLDTELSISDRKIKSNLHFKPTDSHNYLMYPFNHPRSCTNLIPYSQLLRARRICSDDQCFVKVSKQIISFCEQRQYPQRVLSNALKRIQRIDRDSALAPKTDQTPTRCIPFVLPFHPSVTPIVRAIDRNVETLRHDPSIRDHFPEPPPPPSQHSELKRTYLSTWSVPLNLKQ</sequence>
<dbReference type="PANTHER" id="PTHR21301">
    <property type="entry name" value="REVERSE TRANSCRIPTASE"/>
    <property type="match status" value="1"/>
</dbReference>
<dbReference type="OrthoDB" id="10665574at2759"/>
<feature type="domain" description="Helix-turn-helix" evidence="2">
    <location>
        <begin position="132"/>
        <end position="188"/>
    </location>
</feature>
<evidence type="ECO:0000259" key="2">
    <source>
        <dbReference type="Pfam" id="PF26215"/>
    </source>
</evidence>